<dbReference type="Gene3D" id="2.20.28.10">
    <property type="match status" value="1"/>
</dbReference>
<proteinExistence type="inferred from homology"/>
<dbReference type="Pfam" id="PF17855">
    <property type="entry name" value="MCM_lid"/>
    <property type="match status" value="1"/>
</dbReference>
<dbReference type="Gene3D" id="2.40.50.140">
    <property type="entry name" value="Nucleic acid-binding proteins"/>
    <property type="match status" value="1"/>
</dbReference>
<dbReference type="GO" id="GO:0005524">
    <property type="term" value="F:ATP binding"/>
    <property type="evidence" value="ECO:0007669"/>
    <property type="project" value="UniProtKB-KW"/>
</dbReference>
<keyword evidence="6" id="KW-0539">Nucleus</keyword>
<protein>
    <recommendedName>
        <fullName evidence="8">MCM C-terminal AAA(+) ATPase domain-containing protein</fullName>
    </recommendedName>
</protein>
<dbReference type="Pfam" id="PF17207">
    <property type="entry name" value="MCM_OB"/>
    <property type="match status" value="1"/>
</dbReference>
<feature type="domain" description="MCM C-terminal AAA(+) ATPase" evidence="8">
    <location>
        <begin position="271"/>
        <end position="469"/>
    </location>
</feature>
<comment type="caution">
    <text evidence="9">The sequence shown here is derived from an EMBL/GenBank/DDBJ whole genome shotgun (WGS) entry which is preliminary data.</text>
</comment>
<dbReference type="PANTHER" id="PTHR11630">
    <property type="entry name" value="DNA REPLICATION LICENSING FACTOR MCM FAMILY MEMBER"/>
    <property type="match status" value="1"/>
</dbReference>
<dbReference type="EMBL" id="AKIJ01000001">
    <property type="protein sequence ID" value="KFG27166.1"/>
    <property type="molecule type" value="Genomic_DNA"/>
</dbReference>
<dbReference type="InterPro" id="IPR033762">
    <property type="entry name" value="MCM_OB"/>
</dbReference>
<dbReference type="InterPro" id="IPR056875">
    <property type="entry name" value="MCM8/REC_WHD"/>
</dbReference>
<dbReference type="GO" id="GO:0043596">
    <property type="term" value="C:nuclear replication fork"/>
    <property type="evidence" value="ECO:0007669"/>
    <property type="project" value="UniProtKB-ARBA"/>
</dbReference>
<dbReference type="Proteomes" id="UP000054524">
    <property type="component" value="Unassembled WGS sequence"/>
</dbReference>
<keyword evidence="4 7" id="KW-0067">ATP-binding</keyword>
<keyword evidence="3 7" id="KW-0547">Nucleotide-binding</keyword>
<evidence type="ECO:0000313" key="9">
    <source>
        <dbReference type="EMBL" id="KFG27166.1"/>
    </source>
</evidence>
<dbReference type="HOGENOM" id="CLU_000995_3_2_1"/>
<dbReference type="Gene3D" id="3.40.50.300">
    <property type="entry name" value="P-loop containing nucleotide triphosphate hydrolases"/>
    <property type="match status" value="1"/>
</dbReference>
<evidence type="ECO:0000256" key="5">
    <source>
        <dbReference type="ARBA" id="ARBA00023125"/>
    </source>
</evidence>
<evidence type="ECO:0000256" key="4">
    <source>
        <dbReference type="ARBA" id="ARBA00022840"/>
    </source>
</evidence>
<dbReference type="InterPro" id="IPR027417">
    <property type="entry name" value="P-loop_NTPase"/>
</dbReference>
<dbReference type="RefSeq" id="XP_052905721.1">
    <property type="nucleotide sequence ID" value="XM_053047896.1"/>
</dbReference>
<keyword evidence="10" id="KW-1185">Reference proteome</keyword>
<dbReference type="InterPro" id="IPR041562">
    <property type="entry name" value="MCM_lid"/>
</dbReference>
<evidence type="ECO:0000259" key="8">
    <source>
        <dbReference type="PROSITE" id="PS50051"/>
    </source>
</evidence>
<evidence type="ECO:0000256" key="6">
    <source>
        <dbReference type="ARBA" id="ARBA00023242"/>
    </source>
</evidence>
<dbReference type="PROSITE" id="PS50051">
    <property type="entry name" value="MCM_2"/>
    <property type="match status" value="1"/>
</dbReference>
<gene>
    <name evidence="9" type="ORF">NESG_00242</name>
</gene>
<dbReference type="SMART" id="SM00350">
    <property type="entry name" value="MCM"/>
    <property type="match status" value="1"/>
</dbReference>
<keyword evidence="5 7" id="KW-0238">DNA-binding</keyword>
<evidence type="ECO:0000313" key="10">
    <source>
        <dbReference type="Proteomes" id="UP000054524"/>
    </source>
</evidence>
<evidence type="ECO:0000256" key="3">
    <source>
        <dbReference type="ARBA" id="ARBA00022741"/>
    </source>
</evidence>
<dbReference type="GO" id="GO:0031261">
    <property type="term" value="C:DNA replication preinitiation complex"/>
    <property type="evidence" value="ECO:0007669"/>
    <property type="project" value="UniProtKB-ARBA"/>
</dbReference>
<name>A0A086J4U8_NEMA1</name>
<dbReference type="GO" id="GO:0006279">
    <property type="term" value="P:premeiotic DNA replication"/>
    <property type="evidence" value="ECO:0007669"/>
    <property type="project" value="UniProtKB-ARBA"/>
</dbReference>
<dbReference type="PANTHER" id="PTHR11630:SF47">
    <property type="entry name" value="DNA HELICASE MCM8"/>
    <property type="match status" value="1"/>
</dbReference>
<dbReference type="GeneID" id="77675215"/>
<dbReference type="GO" id="GO:0005656">
    <property type="term" value="C:nuclear pre-replicative complex"/>
    <property type="evidence" value="ECO:0007669"/>
    <property type="project" value="UniProtKB-ARBA"/>
</dbReference>
<dbReference type="SUPFAM" id="SSF52540">
    <property type="entry name" value="P-loop containing nucleoside triphosphate hydrolases"/>
    <property type="match status" value="1"/>
</dbReference>
<evidence type="ECO:0000256" key="2">
    <source>
        <dbReference type="ARBA" id="ARBA00008010"/>
    </source>
</evidence>
<dbReference type="InterPro" id="IPR031327">
    <property type="entry name" value="MCM"/>
</dbReference>
<dbReference type="GO" id="GO:0042555">
    <property type="term" value="C:MCM complex"/>
    <property type="evidence" value="ECO:0007669"/>
    <property type="project" value="UniProtKB-ARBA"/>
</dbReference>
<dbReference type="InterPro" id="IPR001208">
    <property type="entry name" value="MCM_dom"/>
</dbReference>
<evidence type="ECO:0000256" key="1">
    <source>
        <dbReference type="ARBA" id="ARBA00004123"/>
    </source>
</evidence>
<dbReference type="AlphaFoldDB" id="A0A086J4U8"/>
<dbReference type="GO" id="GO:0006310">
    <property type="term" value="P:DNA recombination"/>
    <property type="evidence" value="ECO:0007669"/>
    <property type="project" value="UniProtKB-ARBA"/>
</dbReference>
<dbReference type="PRINTS" id="PR01657">
    <property type="entry name" value="MCMFAMILY"/>
</dbReference>
<dbReference type="InterPro" id="IPR012340">
    <property type="entry name" value="NA-bd_OB-fold"/>
</dbReference>
<dbReference type="Pfam" id="PF25051">
    <property type="entry name" value="WHD_MCM8"/>
    <property type="match status" value="1"/>
</dbReference>
<dbReference type="GO" id="GO:0003697">
    <property type="term" value="F:single-stranded DNA binding"/>
    <property type="evidence" value="ECO:0007669"/>
    <property type="project" value="TreeGrafter"/>
</dbReference>
<organism evidence="9 10">
    <name type="scientific">Nematocida ausubeli (strain ATCC PRA-371 / ERTm2)</name>
    <name type="common">Nematode killer fungus</name>
    <dbReference type="NCBI Taxonomy" id="1913371"/>
    <lineage>
        <taxon>Eukaryota</taxon>
        <taxon>Fungi</taxon>
        <taxon>Fungi incertae sedis</taxon>
        <taxon>Microsporidia</taxon>
        <taxon>Nematocida</taxon>
    </lineage>
</organism>
<dbReference type="GO" id="GO:0017116">
    <property type="term" value="F:single-stranded DNA helicase activity"/>
    <property type="evidence" value="ECO:0007669"/>
    <property type="project" value="TreeGrafter"/>
</dbReference>
<dbReference type="SUPFAM" id="SSF50249">
    <property type="entry name" value="Nucleic acid-binding proteins"/>
    <property type="match status" value="1"/>
</dbReference>
<comment type="similarity">
    <text evidence="2 7">Belongs to the MCM family.</text>
</comment>
<sequence>MDSARLYFTEAEEDTSLLSAFYQDMKERLDTHEISVAEIEGDLEIDIFYLEQKLGEITSWGIKHLRAALSRILEESGRGVQKTYIKMIPFMEPVQFSALRHSSVGKVFSIAGVVSRIESSKPIPTVMVFACNKCKKEILFMPHMGVYNKPDACTEPCKSNKFTFIKDSDKNEFRDFQRVKIQELFLTEIERRKAGSINCIVHRSFVNTLLPGDAVHILGTGIAEDVGESEYTLGIKANNIMFLKQKDAQNQFTFFPDDLQKIKKLSAKENVVDLVGEALFSEIVGNKILKKGILLSLVGGTHKKHKRKEIHLVVIGDPGMGKSKIIRKASEILPRSNYVCGTTTTAGGLGLSMQSSTGGDYVLSAGALVLSDLGHCFIDELDKLETPQILFEAMESQEITIAKAGMVCAMPARTAVISAANPLFGRYRKDKTVQENINFPGEFLSRFDLIFVMIDEINTKEHCSIARHILGSASIEDMQPGHISAETAQKYVQYAREQIHPVLSTGAKERIVEFFKAIRTDRVYNNRILAQPITPRIVDSLERIAEAVAKLHLRAIATRSDVDQAIEIITLERIPVEEKKKKGSPHVAFLRMLEEAENKEMREKEIRQLGLSAGLDIDTVIKLIYKFNDQGILIKKGGNIYQVKR</sequence>
<dbReference type="Pfam" id="PF00493">
    <property type="entry name" value="MCM"/>
    <property type="match status" value="1"/>
</dbReference>
<accession>A0A086J4U8</accession>
<evidence type="ECO:0000256" key="7">
    <source>
        <dbReference type="RuleBase" id="RU004070"/>
    </source>
</evidence>
<comment type="subcellular location">
    <subcellularLocation>
        <location evidence="1">Nucleus</location>
    </subcellularLocation>
</comment>
<reference evidence="9 10" key="1">
    <citation type="journal article" date="2014" name="Genome Announc.">
        <title>Genome Sequence of the Microsporidian Species Nematocida sp1 Strain ERTm6 (ATCC PRA-372).</title>
        <authorList>
            <person name="Bakowski M.A."/>
            <person name="Priest M."/>
            <person name="Young S."/>
            <person name="Cuomo C.A."/>
            <person name="Troemel E.R."/>
        </authorList>
    </citation>
    <scope>NUCLEOTIDE SEQUENCE [LARGE SCALE GENOMIC DNA]</scope>
    <source>
        <strain evidence="9 10">ERTm6</strain>
    </source>
</reference>